<dbReference type="Proteomes" id="UP000297966">
    <property type="component" value="Unassembled WGS sequence"/>
</dbReference>
<gene>
    <name evidence="1" type="ORF">E4K65_32185</name>
</gene>
<reference evidence="1 2" key="1">
    <citation type="submission" date="2019-03" db="EMBL/GenBank/DDBJ databases">
        <title>Bradyrhizobium diversity isolated from nodules of Chamaecrista fasciculata.</title>
        <authorList>
            <person name="Klepa M.S."/>
            <person name="Urquiaga M.O."/>
            <person name="Hungria M."/>
            <person name="Delamuta J.R."/>
        </authorList>
    </citation>
    <scope>NUCLEOTIDE SEQUENCE [LARGE SCALE GENOMIC DNA]</scope>
    <source>
        <strain evidence="1 2">CNPSo 3448</strain>
    </source>
</reference>
<proteinExistence type="predicted"/>
<evidence type="ECO:0000313" key="1">
    <source>
        <dbReference type="EMBL" id="TFV43495.1"/>
    </source>
</evidence>
<keyword evidence="2" id="KW-1185">Reference proteome</keyword>
<name>A0A4Y9LJJ1_9BRAD</name>
<accession>A0A4Y9LJJ1</accession>
<organism evidence="1 2">
    <name type="scientific">Bradyrhizobium niftali</name>
    <dbReference type="NCBI Taxonomy" id="2560055"/>
    <lineage>
        <taxon>Bacteria</taxon>
        <taxon>Pseudomonadati</taxon>
        <taxon>Pseudomonadota</taxon>
        <taxon>Alphaproteobacteria</taxon>
        <taxon>Hyphomicrobiales</taxon>
        <taxon>Nitrobacteraceae</taxon>
        <taxon>Bradyrhizobium</taxon>
    </lineage>
</organism>
<keyword evidence="1" id="KW-0436">Ligase</keyword>
<dbReference type="GO" id="GO:0016874">
    <property type="term" value="F:ligase activity"/>
    <property type="evidence" value="ECO:0007669"/>
    <property type="project" value="UniProtKB-KW"/>
</dbReference>
<dbReference type="OrthoDB" id="463286at2"/>
<protein>
    <submittedName>
        <fullName evidence="1">2'-5' RNA ligase family protein</fullName>
    </submittedName>
</protein>
<sequence length="177" mass="19792">MALAINIRADNSSATEIERLWDQVAAFEVEPSMRALGYRPHFTFAIYDSPSISEKTAWDAMLTAVSGEAQLRIEFRQIRWFEGSPLVLWADPASNGALTRIHSAISAAIDPAHCRPHYRPGAWTPHCTLGTRIADERHDDAIAFARSYDGRIEVLFDVVDCVAFPPVRIISEQRLPS</sequence>
<comment type="caution">
    <text evidence="1">The sequence shown here is derived from an EMBL/GenBank/DDBJ whole genome shotgun (WGS) entry which is preliminary data.</text>
</comment>
<dbReference type="EMBL" id="SPQT01000023">
    <property type="protein sequence ID" value="TFV43495.1"/>
    <property type="molecule type" value="Genomic_DNA"/>
</dbReference>
<dbReference type="Pfam" id="PF13563">
    <property type="entry name" value="2_5_RNA_ligase2"/>
    <property type="match status" value="1"/>
</dbReference>
<dbReference type="SUPFAM" id="SSF55144">
    <property type="entry name" value="LigT-like"/>
    <property type="match status" value="1"/>
</dbReference>
<evidence type="ECO:0000313" key="2">
    <source>
        <dbReference type="Proteomes" id="UP000297966"/>
    </source>
</evidence>
<dbReference type="AlphaFoldDB" id="A0A4Y9LJJ1"/>
<dbReference type="Gene3D" id="3.90.1140.10">
    <property type="entry name" value="Cyclic phosphodiesterase"/>
    <property type="match status" value="1"/>
</dbReference>
<dbReference type="RefSeq" id="WP_135177553.1">
    <property type="nucleotide sequence ID" value="NZ_SPQT01000023.1"/>
</dbReference>
<dbReference type="InterPro" id="IPR009097">
    <property type="entry name" value="Cyclic_Pdiesterase"/>
</dbReference>